<evidence type="ECO:0000256" key="2">
    <source>
        <dbReference type="ARBA" id="ARBA00022803"/>
    </source>
</evidence>
<evidence type="ECO:0000256" key="4">
    <source>
        <dbReference type="SAM" id="SignalP"/>
    </source>
</evidence>
<keyword evidence="4" id="KW-0732">Signal</keyword>
<evidence type="ECO:0000313" key="6">
    <source>
        <dbReference type="Proteomes" id="UP000004079"/>
    </source>
</evidence>
<dbReference type="Pfam" id="PF13414">
    <property type="entry name" value="TPR_11"/>
    <property type="match status" value="1"/>
</dbReference>
<feature type="chain" id="PRO_5003026866" evidence="4">
    <location>
        <begin position="19"/>
        <end position="657"/>
    </location>
</feature>
<dbReference type="STRING" id="649760.HMPREF0971_00041"/>
<evidence type="ECO:0000313" key="5">
    <source>
        <dbReference type="EMBL" id="EFB33282.1"/>
    </source>
</evidence>
<feature type="repeat" description="TPR" evidence="3">
    <location>
        <begin position="195"/>
        <end position="228"/>
    </location>
</feature>
<dbReference type="Pfam" id="PF13432">
    <property type="entry name" value="TPR_16"/>
    <property type="match status" value="2"/>
</dbReference>
<dbReference type="InterPro" id="IPR019734">
    <property type="entry name" value="TPR_rpt"/>
</dbReference>
<accession>D1QM59</accession>
<dbReference type="Gene3D" id="1.25.40.10">
    <property type="entry name" value="Tetratricopeptide repeat domain"/>
    <property type="match status" value="5"/>
</dbReference>
<evidence type="ECO:0000256" key="1">
    <source>
        <dbReference type="ARBA" id="ARBA00022737"/>
    </source>
</evidence>
<feature type="repeat" description="TPR" evidence="3">
    <location>
        <begin position="59"/>
        <end position="92"/>
    </location>
</feature>
<dbReference type="Pfam" id="PF00515">
    <property type="entry name" value="TPR_1"/>
    <property type="match status" value="1"/>
</dbReference>
<feature type="signal peptide" evidence="4">
    <location>
        <begin position="1"/>
        <end position="18"/>
    </location>
</feature>
<feature type="repeat" description="TPR" evidence="3">
    <location>
        <begin position="578"/>
        <end position="611"/>
    </location>
</feature>
<dbReference type="RefSeq" id="WP_004370861.1">
    <property type="nucleotide sequence ID" value="NZ_GG703883.1"/>
</dbReference>
<dbReference type="InterPro" id="IPR050498">
    <property type="entry name" value="Ycf3"/>
</dbReference>
<dbReference type="Pfam" id="PF13181">
    <property type="entry name" value="TPR_8"/>
    <property type="match status" value="1"/>
</dbReference>
<keyword evidence="1" id="KW-0677">Repeat</keyword>
<dbReference type="PROSITE" id="PS50005">
    <property type="entry name" value="TPR"/>
    <property type="match status" value="6"/>
</dbReference>
<dbReference type="InterPro" id="IPR011990">
    <property type="entry name" value="TPR-like_helical_dom_sf"/>
</dbReference>
<dbReference type="SMART" id="SM00028">
    <property type="entry name" value="TPR"/>
    <property type="match status" value="10"/>
</dbReference>
<evidence type="ECO:0000256" key="3">
    <source>
        <dbReference type="PROSITE-ProRule" id="PRU00339"/>
    </source>
</evidence>
<dbReference type="PANTHER" id="PTHR44858:SF1">
    <property type="entry name" value="UDP-N-ACETYLGLUCOSAMINE--PEPTIDE N-ACETYLGLUCOSAMINYLTRANSFERASE SPINDLY-RELATED"/>
    <property type="match status" value="1"/>
</dbReference>
<protein>
    <submittedName>
        <fullName evidence="5">Tetratricopeptide repeat protein</fullName>
    </submittedName>
</protein>
<feature type="repeat" description="TPR" evidence="3">
    <location>
        <begin position="229"/>
        <end position="262"/>
    </location>
</feature>
<keyword evidence="2 3" id="KW-0802">TPR repeat</keyword>
<feature type="repeat" description="TPR" evidence="3">
    <location>
        <begin position="93"/>
        <end position="126"/>
    </location>
</feature>
<reference evidence="5 6" key="1">
    <citation type="submission" date="2009-11" db="EMBL/GenBank/DDBJ databases">
        <authorList>
            <person name="Weinstock G."/>
            <person name="Sodergren E."/>
            <person name="Clifton S."/>
            <person name="Fulton L."/>
            <person name="Fulton B."/>
            <person name="Courtney L."/>
            <person name="Fronick C."/>
            <person name="Harrison M."/>
            <person name="Strong C."/>
            <person name="Farmer C."/>
            <person name="Delahaunty K."/>
            <person name="Markovic C."/>
            <person name="Hall O."/>
            <person name="Minx P."/>
            <person name="Tomlinson C."/>
            <person name="Mitreva M."/>
            <person name="Nelson J."/>
            <person name="Hou S."/>
            <person name="Wollam A."/>
            <person name="Pepin K.H."/>
            <person name="Johnson M."/>
            <person name="Bhonagiri V."/>
            <person name="Nash W.E."/>
            <person name="Warren W."/>
            <person name="Chinwalla A."/>
            <person name="Mardis E.R."/>
            <person name="Wilson R.K."/>
        </authorList>
    </citation>
    <scope>NUCLEOTIDE SEQUENCE [LARGE SCALE GENOMIC DNA]</scope>
    <source>
        <strain evidence="5 6">F0302</strain>
    </source>
</reference>
<proteinExistence type="predicted"/>
<dbReference type="Proteomes" id="UP000004079">
    <property type="component" value="Unassembled WGS sequence"/>
</dbReference>
<gene>
    <name evidence="5" type="ORF">HMPREF0971_00041</name>
</gene>
<dbReference type="AlphaFoldDB" id="D1QM59"/>
<dbReference type="SUPFAM" id="SSF48452">
    <property type="entry name" value="TPR-like"/>
    <property type="match status" value="2"/>
</dbReference>
<comment type="caution">
    <text evidence="5">The sequence shown here is derived from an EMBL/GenBank/DDBJ whole genome shotgun (WGS) entry which is preliminary data.</text>
</comment>
<feature type="repeat" description="TPR" evidence="3">
    <location>
        <begin position="263"/>
        <end position="296"/>
    </location>
</feature>
<dbReference type="PANTHER" id="PTHR44858">
    <property type="entry name" value="TETRATRICOPEPTIDE REPEAT PROTEIN 6"/>
    <property type="match status" value="1"/>
</dbReference>
<name>D1QM59_9BACT</name>
<organism evidence="5 6">
    <name type="scientific">Segatella oris F0302</name>
    <dbReference type="NCBI Taxonomy" id="649760"/>
    <lineage>
        <taxon>Bacteria</taxon>
        <taxon>Pseudomonadati</taxon>
        <taxon>Bacteroidota</taxon>
        <taxon>Bacteroidia</taxon>
        <taxon>Bacteroidales</taxon>
        <taxon>Prevotellaceae</taxon>
        <taxon>Segatella</taxon>
    </lineage>
</organism>
<dbReference type="EMBL" id="ACUZ02000003">
    <property type="protein sequence ID" value="EFB33282.1"/>
    <property type="molecule type" value="Genomic_DNA"/>
</dbReference>
<sequence>MMKRLLTLFAIVVTVHFAAYSQYNTERLLDVSATALDNRDYVVVIQHCNNIISNRPYLYRAWFYRGIAKQRLGDYTGAEEDFNQAVKLNPYVHELFRERANNRIVLRSYVDAIHDYDRAIALDPDNKEYWFNRALSRYYQHEVQQTRHDLQYILKRWPALPNTYALMTETYLNANDTLQARQWAEKTVRVNPYDGNSWSILGRLYLRQSNWRKADQAFGKAIHYTPNVVNNYTYRAMCRVNLNKLRQAMEDFNKAIEMDPNSFLAHYNRGLLGLTVGDDNNAIKDFSYVLRLEPNNLQALYNRALLLDRVGDYRGAISDYSRVISKFPNFWSGLLSRAKCYRHLGLTAKAELDEFRVLKAQMNKHLGIQQRWSKEKLRSVRKMNDFDIEKYDQWIVLNDEVSTPQYSSKIRGYIQNREVSTDYMPLYFLSLQPYSNGINKYQIVNKSVDAFNLKKSALHKLYVSCRIAPAEPQQAKQFFQLIETLTSRIQASTDIKVLPDLLLQRAVAYTTTYNYEAALNDLNACIEQDSTLALAYWQRATCLLASKEHATPAKTNGLFIKKVADDLKRAIALDTGNPYLIYDLGNVYALQSDYTNAIICYGSALKYNSRIAEAYYNRGIAKMALQQQSDALKDLGTAGELGLYDAYALIKRYSTKK</sequence>
<dbReference type="HOGENOM" id="CLU_027125_0_0_10"/>